<name>A0A1E4T393_9ASCO</name>
<dbReference type="Proteomes" id="UP000094801">
    <property type="component" value="Unassembled WGS sequence"/>
</dbReference>
<dbReference type="FunFam" id="3.20.20.100:FF:000004">
    <property type="entry name" value="Oxidoreductase, aldo/keto reductase"/>
    <property type="match status" value="1"/>
</dbReference>
<dbReference type="Gene3D" id="3.20.20.100">
    <property type="entry name" value="NADP-dependent oxidoreductase domain"/>
    <property type="match status" value="1"/>
</dbReference>
<sequence length="359" mass="40618">MNWEKVPKSLYTNLGSSGLKISRIIVGCMSFGKTQWADWVVEDEEKVFAIMKAAYDAGIRTFDTADMYSNGYSEVLLGKFLKKYNIKRSTVVIMTKCFVPVEEDDYDFTMLTMTDYPGHEYVNRSGLSRKHILDAVDKSVENLGTYIDLYQIHRFDKTTPIEETMSALNATIQSGKVRYIGASTMRTYQFVMMQNCAEKYGYAKFISMQAYYSLLYREEEEEMIAYCNATGVGLIPWSPNAGGALTRPFKDLKTTDRGKSTLGFLGLAELGEHEKEIVNRVEELSKKYGVSMASISVAWVISKGNSPIIGFTKPERINDALDGVNVKLSQEDIGYLEEPYLPKPLPQLYTLSDWMCSVE</sequence>
<dbReference type="PANTHER" id="PTHR43364:SF15">
    <property type="entry name" value="ARYL-ALCOHOL DEHYDROGENASE AAD16-RELATED"/>
    <property type="match status" value="1"/>
</dbReference>
<dbReference type="AlphaFoldDB" id="A0A1E4T393"/>
<organism evidence="3 4">
    <name type="scientific">[Candida] arabinofermentans NRRL YB-2248</name>
    <dbReference type="NCBI Taxonomy" id="983967"/>
    <lineage>
        <taxon>Eukaryota</taxon>
        <taxon>Fungi</taxon>
        <taxon>Dikarya</taxon>
        <taxon>Ascomycota</taxon>
        <taxon>Saccharomycotina</taxon>
        <taxon>Pichiomycetes</taxon>
        <taxon>Pichiales</taxon>
        <taxon>Pichiaceae</taxon>
        <taxon>Ogataea</taxon>
        <taxon>Ogataea/Candida clade</taxon>
    </lineage>
</organism>
<evidence type="ECO:0000313" key="3">
    <source>
        <dbReference type="EMBL" id="ODV86227.1"/>
    </source>
</evidence>
<dbReference type="OrthoDB" id="48988at2759"/>
<reference evidence="4" key="1">
    <citation type="submission" date="2016-04" db="EMBL/GenBank/DDBJ databases">
        <title>Comparative genomics of biotechnologically important yeasts.</title>
        <authorList>
            <consortium name="DOE Joint Genome Institute"/>
            <person name="Riley R."/>
            <person name="Haridas S."/>
            <person name="Wolfe K.H."/>
            <person name="Lopes M.R."/>
            <person name="Hittinger C.T."/>
            <person name="Goker M."/>
            <person name="Salamov A."/>
            <person name="Wisecaver J."/>
            <person name="Long T.M."/>
            <person name="Aerts A.L."/>
            <person name="Barry K."/>
            <person name="Choi C."/>
            <person name="Clum A."/>
            <person name="Coughlan A.Y."/>
            <person name="Deshpande S."/>
            <person name="Douglass A.P."/>
            <person name="Hanson S.J."/>
            <person name="Klenk H.-P."/>
            <person name="Labutti K."/>
            <person name="Lapidus A."/>
            <person name="Lindquist E."/>
            <person name="Lipzen A."/>
            <person name="Meier-Kolthoff J.P."/>
            <person name="Ohm R.A."/>
            <person name="Otillar R.P."/>
            <person name="Pangilinan J."/>
            <person name="Peng Y."/>
            <person name="Rokas A."/>
            <person name="Rosa C.A."/>
            <person name="Scheuner C."/>
            <person name="Sibirny A.A."/>
            <person name="Slot J.C."/>
            <person name="Stielow J.B."/>
            <person name="Sun H."/>
            <person name="Kurtzman C.P."/>
            <person name="Blackwell M."/>
            <person name="Grigoriev I.V."/>
            <person name="Jeffries T.W."/>
        </authorList>
    </citation>
    <scope>NUCLEOTIDE SEQUENCE [LARGE SCALE GENOMIC DNA]</scope>
    <source>
        <strain evidence="4">NRRL YB-2248</strain>
    </source>
</reference>
<dbReference type="Pfam" id="PF00248">
    <property type="entry name" value="Aldo_ket_red"/>
    <property type="match status" value="1"/>
</dbReference>
<gene>
    <name evidence="3" type="ORF">CANARDRAFT_6724</name>
</gene>
<evidence type="ECO:0000259" key="2">
    <source>
        <dbReference type="Pfam" id="PF00248"/>
    </source>
</evidence>
<dbReference type="InterPro" id="IPR023210">
    <property type="entry name" value="NADP_OxRdtase_dom"/>
</dbReference>
<dbReference type="CDD" id="cd19079">
    <property type="entry name" value="AKR_EcYajO-like"/>
    <property type="match status" value="1"/>
</dbReference>
<feature type="domain" description="NADP-dependent oxidoreductase" evidence="2">
    <location>
        <begin position="23"/>
        <end position="338"/>
    </location>
</feature>
<dbReference type="InterPro" id="IPR050523">
    <property type="entry name" value="AKR_Detox_Biosynth"/>
</dbReference>
<protein>
    <recommendedName>
        <fullName evidence="2">NADP-dependent oxidoreductase domain-containing protein</fullName>
    </recommendedName>
</protein>
<dbReference type="STRING" id="983967.A0A1E4T393"/>
<dbReference type="GO" id="GO:0016491">
    <property type="term" value="F:oxidoreductase activity"/>
    <property type="evidence" value="ECO:0007669"/>
    <property type="project" value="UniProtKB-KW"/>
</dbReference>
<dbReference type="GO" id="GO:0005829">
    <property type="term" value="C:cytosol"/>
    <property type="evidence" value="ECO:0007669"/>
    <property type="project" value="UniProtKB-ARBA"/>
</dbReference>
<evidence type="ECO:0000313" key="4">
    <source>
        <dbReference type="Proteomes" id="UP000094801"/>
    </source>
</evidence>
<dbReference type="PANTHER" id="PTHR43364">
    <property type="entry name" value="NADH-SPECIFIC METHYLGLYOXAL REDUCTASE-RELATED"/>
    <property type="match status" value="1"/>
</dbReference>
<dbReference type="InterPro" id="IPR036812">
    <property type="entry name" value="NAD(P)_OxRdtase_dom_sf"/>
</dbReference>
<evidence type="ECO:0000256" key="1">
    <source>
        <dbReference type="ARBA" id="ARBA00023002"/>
    </source>
</evidence>
<dbReference type="SUPFAM" id="SSF51430">
    <property type="entry name" value="NAD(P)-linked oxidoreductase"/>
    <property type="match status" value="1"/>
</dbReference>
<dbReference type="EMBL" id="KV453850">
    <property type="protein sequence ID" value="ODV86227.1"/>
    <property type="molecule type" value="Genomic_DNA"/>
</dbReference>
<accession>A0A1E4T393</accession>
<proteinExistence type="predicted"/>
<keyword evidence="4" id="KW-1185">Reference proteome</keyword>
<keyword evidence="1" id="KW-0560">Oxidoreductase</keyword>